<dbReference type="Proteomes" id="UP000245678">
    <property type="component" value="Unassembled WGS sequence"/>
</dbReference>
<feature type="transmembrane region" description="Helical" evidence="1">
    <location>
        <begin position="12"/>
        <end position="33"/>
    </location>
</feature>
<proteinExistence type="predicted"/>
<evidence type="ECO:0000313" key="2">
    <source>
        <dbReference type="EMBL" id="PWK74131.1"/>
    </source>
</evidence>
<keyword evidence="1" id="KW-1133">Transmembrane helix</keyword>
<dbReference type="EMBL" id="QGHA01000009">
    <property type="protein sequence ID" value="PWK74131.1"/>
    <property type="molecule type" value="Genomic_DNA"/>
</dbReference>
<protein>
    <submittedName>
        <fullName evidence="2">Uncharacterized protein</fullName>
    </submittedName>
</protein>
<keyword evidence="1" id="KW-0472">Membrane</keyword>
<keyword evidence="3" id="KW-1185">Reference proteome</keyword>
<keyword evidence="1" id="KW-0812">Transmembrane</keyword>
<evidence type="ECO:0000256" key="1">
    <source>
        <dbReference type="SAM" id="Phobius"/>
    </source>
</evidence>
<evidence type="ECO:0000313" key="3">
    <source>
        <dbReference type="Proteomes" id="UP000245678"/>
    </source>
</evidence>
<organism evidence="2 3">
    <name type="scientific">Mucilaginibacter oryzae</name>
    <dbReference type="NCBI Taxonomy" id="468058"/>
    <lineage>
        <taxon>Bacteria</taxon>
        <taxon>Pseudomonadati</taxon>
        <taxon>Bacteroidota</taxon>
        <taxon>Sphingobacteriia</taxon>
        <taxon>Sphingobacteriales</taxon>
        <taxon>Sphingobacteriaceae</taxon>
        <taxon>Mucilaginibacter</taxon>
    </lineage>
</organism>
<name>A0A316H3Y5_9SPHI</name>
<dbReference type="RefSeq" id="WP_022833759.1">
    <property type="nucleotide sequence ID" value="NZ_QGHA01000009.1"/>
</dbReference>
<accession>A0A316H3Y5</accession>
<comment type="caution">
    <text evidence="2">The sequence shown here is derived from an EMBL/GenBank/DDBJ whole genome shotgun (WGS) entry which is preliminary data.</text>
</comment>
<dbReference type="AlphaFoldDB" id="A0A316H3Y5"/>
<gene>
    <name evidence="2" type="ORF">LX99_03932</name>
</gene>
<sequence>MKIRNNKIWVVALFMAVFVIKMGISLAPVFLFLDNKTVSAVILQLEQESKTDKDNLEKDLVKEKKTFDDYDFHTISFITYITESKVLHNQENALYKQLYHPVVPTPPPNV</sequence>
<reference evidence="2 3" key="1">
    <citation type="submission" date="2018-05" db="EMBL/GenBank/DDBJ databases">
        <title>Genomic Encyclopedia of Archaeal and Bacterial Type Strains, Phase II (KMG-II): from individual species to whole genera.</title>
        <authorList>
            <person name="Goeker M."/>
        </authorList>
    </citation>
    <scope>NUCLEOTIDE SEQUENCE [LARGE SCALE GENOMIC DNA]</scope>
    <source>
        <strain evidence="2 3">DSM 19975</strain>
    </source>
</reference>